<dbReference type="Proteomes" id="UP000009319">
    <property type="component" value="Unassembled WGS sequence"/>
</dbReference>
<sequence length="56" mass="6284">MLDRQGVSLLWQFSYALLDSHILWVLVWPTARHSDPLFLRSPSATAEMSAVAVVSN</sequence>
<proteinExistence type="predicted"/>
<gene>
    <name evidence="1" type="ORF">BN77_4210</name>
</gene>
<organism evidence="1 2">
    <name type="scientific">Rhizobium mesoamericanum STM3625</name>
    <dbReference type="NCBI Taxonomy" id="1211777"/>
    <lineage>
        <taxon>Bacteria</taxon>
        <taxon>Pseudomonadati</taxon>
        <taxon>Pseudomonadota</taxon>
        <taxon>Alphaproteobacteria</taxon>
        <taxon>Hyphomicrobiales</taxon>
        <taxon>Rhizobiaceae</taxon>
        <taxon>Rhizobium/Agrobacterium group</taxon>
        <taxon>Rhizobium</taxon>
    </lineage>
</organism>
<comment type="caution">
    <text evidence="1">The sequence shown here is derived from an EMBL/GenBank/DDBJ whole genome shotgun (WGS) entry which is preliminary data.</text>
</comment>
<evidence type="ECO:0000313" key="1">
    <source>
        <dbReference type="EMBL" id="CCM77159.1"/>
    </source>
</evidence>
<dbReference type="EMBL" id="CANI01000028">
    <property type="protein sequence ID" value="CCM77159.1"/>
    <property type="molecule type" value="Genomic_DNA"/>
</dbReference>
<name>K0Q3D2_9HYPH</name>
<keyword evidence="2" id="KW-1185">Reference proteome</keyword>
<dbReference type="AlphaFoldDB" id="K0Q3D2"/>
<protein>
    <submittedName>
        <fullName evidence="1">Uncharacterized protein</fullName>
    </submittedName>
</protein>
<dbReference type="HOGENOM" id="CLU_3011215_0_0_5"/>
<evidence type="ECO:0000313" key="2">
    <source>
        <dbReference type="Proteomes" id="UP000009319"/>
    </source>
</evidence>
<dbReference type="STRING" id="1211777.BN77_4210"/>
<accession>K0Q3D2</accession>
<reference evidence="1 2" key="1">
    <citation type="journal article" date="2013" name="Genome Announc.">
        <title>Draft Genome Sequence of Rhizobium mesoamericanum STM3625, a Nitrogen-Fixing Symbiont of Mimosa pudica Isolated in French Guiana (South America).</title>
        <authorList>
            <person name="Moulin L."/>
            <person name="Mornico D."/>
            <person name="Melkonian R."/>
            <person name="Klonowska A."/>
        </authorList>
    </citation>
    <scope>NUCLEOTIDE SEQUENCE [LARGE SCALE GENOMIC DNA]</scope>
    <source>
        <strain evidence="1 2">STM3625</strain>
    </source>
</reference>